<dbReference type="UniPathway" id="UPA00148"/>
<dbReference type="GO" id="GO:0009236">
    <property type="term" value="P:cobalamin biosynthetic process"/>
    <property type="evidence" value="ECO:0007669"/>
    <property type="project" value="UniProtKB-UniPathway"/>
</dbReference>
<sequence>MKRYFPGIADDEFIRGSVPMTKQEIRIMVLAKARIGEADTVIDIGAGTGSISIEAAFQAQKGIVYAVEKNPEGVGLIQTNCRHFGLDNVRVIHGEAPEALEDLPKANAIIVGGAGGHLPTVLERCDALLYEQGRLIITAVTLETILETVTIMEKKENYTVEASGMQVTRLRRAGTKHMFDALNPVFVISCIKEKE</sequence>
<dbReference type="STRING" id="1009370.ALO_20832"/>
<organism evidence="7 8">
    <name type="scientific">Acetonema longum DSM 6540</name>
    <dbReference type="NCBI Taxonomy" id="1009370"/>
    <lineage>
        <taxon>Bacteria</taxon>
        <taxon>Bacillati</taxon>
        <taxon>Bacillota</taxon>
        <taxon>Negativicutes</taxon>
        <taxon>Acetonemataceae</taxon>
        <taxon>Acetonema</taxon>
    </lineage>
</organism>
<dbReference type="InterPro" id="IPR029063">
    <property type="entry name" value="SAM-dependent_MTases_sf"/>
</dbReference>
<keyword evidence="5" id="KW-0949">S-adenosyl-L-methionine</keyword>
<accession>F7NPW9</accession>
<comment type="pathway">
    <text evidence="1">Cofactor biosynthesis; adenosylcobalamin biosynthesis.</text>
</comment>
<proteinExistence type="predicted"/>
<dbReference type="SUPFAM" id="SSF53335">
    <property type="entry name" value="S-adenosyl-L-methionine-dependent methyltransferases"/>
    <property type="match status" value="1"/>
</dbReference>
<gene>
    <name evidence="7" type="ORF">ALO_20832</name>
</gene>
<dbReference type="eggNOG" id="COG2242">
    <property type="taxonomic scope" value="Bacteria"/>
</dbReference>
<keyword evidence="3 7" id="KW-0489">Methyltransferase</keyword>
<dbReference type="NCBIfam" id="TIGR02469">
    <property type="entry name" value="CbiT"/>
    <property type="match status" value="1"/>
</dbReference>
<reference evidence="7 8" key="1">
    <citation type="journal article" date="2011" name="EMBO J.">
        <title>Structural diversity of bacterial flagellar motors.</title>
        <authorList>
            <person name="Chen S."/>
            <person name="Beeby M."/>
            <person name="Murphy G.E."/>
            <person name="Leadbetter J.R."/>
            <person name="Hendrixson D.R."/>
            <person name="Briegel A."/>
            <person name="Li Z."/>
            <person name="Shi J."/>
            <person name="Tocheva E.I."/>
            <person name="Muller A."/>
            <person name="Dobro M.J."/>
            <person name="Jensen G.J."/>
        </authorList>
    </citation>
    <scope>NUCLEOTIDE SEQUENCE [LARGE SCALE GENOMIC DNA]</scope>
    <source>
        <strain evidence="7 8">DSM 6540</strain>
    </source>
</reference>
<dbReference type="PANTHER" id="PTHR43182:SF1">
    <property type="entry name" value="COBALT-PRECORRIN-7 C(5)-METHYLTRANSFERASE"/>
    <property type="match status" value="1"/>
</dbReference>
<evidence type="ECO:0000256" key="2">
    <source>
        <dbReference type="ARBA" id="ARBA00022573"/>
    </source>
</evidence>
<protein>
    <submittedName>
        <fullName evidence="7">Precorrin-6Y C5,15-methyltransferase (Decarboxylating), CbiT subunit</fullName>
    </submittedName>
</protein>
<dbReference type="Gene3D" id="3.40.50.150">
    <property type="entry name" value="Vaccinia Virus protein VP39"/>
    <property type="match status" value="1"/>
</dbReference>
<evidence type="ECO:0000313" key="7">
    <source>
        <dbReference type="EMBL" id="EGO61960.1"/>
    </source>
</evidence>
<dbReference type="Pfam" id="PF13847">
    <property type="entry name" value="Methyltransf_31"/>
    <property type="match status" value="1"/>
</dbReference>
<dbReference type="RefSeq" id="WP_004099717.1">
    <property type="nucleotide sequence ID" value="NZ_AFGF01000269.1"/>
</dbReference>
<evidence type="ECO:0000256" key="4">
    <source>
        <dbReference type="ARBA" id="ARBA00022679"/>
    </source>
</evidence>
<name>F7NPW9_9FIRM</name>
<dbReference type="AlphaFoldDB" id="F7NPW9"/>
<evidence type="ECO:0000259" key="6">
    <source>
        <dbReference type="Pfam" id="PF13847"/>
    </source>
</evidence>
<evidence type="ECO:0000313" key="8">
    <source>
        <dbReference type="Proteomes" id="UP000003240"/>
    </source>
</evidence>
<dbReference type="InterPro" id="IPR025714">
    <property type="entry name" value="Methyltranfer_dom"/>
</dbReference>
<dbReference type="InterPro" id="IPR014008">
    <property type="entry name" value="Cbl_synth_MTase_CbiT"/>
</dbReference>
<keyword evidence="4 7" id="KW-0808">Transferase</keyword>
<keyword evidence="8" id="KW-1185">Reference proteome</keyword>
<comment type="caution">
    <text evidence="7">The sequence shown here is derived from an EMBL/GenBank/DDBJ whole genome shotgun (WGS) entry which is preliminary data.</text>
</comment>
<dbReference type="PANTHER" id="PTHR43182">
    <property type="entry name" value="COBALT-PRECORRIN-6B C(15)-METHYLTRANSFERASE (DECARBOXYLATING)"/>
    <property type="match status" value="1"/>
</dbReference>
<dbReference type="Proteomes" id="UP000003240">
    <property type="component" value="Unassembled WGS sequence"/>
</dbReference>
<feature type="domain" description="Methyltransferase" evidence="6">
    <location>
        <begin position="37"/>
        <end position="159"/>
    </location>
</feature>
<dbReference type="InterPro" id="IPR050714">
    <property type="entry name" value="Cobalamin_biosynth_MTase"/>
</dbReference>
<evidence type="ECO:0000256" key="1">
    <source>
        <dbReference type="ARBA" id="ARBA00004953"/>
    </source>
</evidence>
<dbReference type="GO" id="GO:0008276">
    <property type="term" value="F:protein methyltransferase activity"/>
    <property type="evidence" value="ECO:0007669"/>
    <property type="project" value="InterPro"/>
</dbReference>
<dbReference type="EMBL" id="AFGF01000269">
    <property type="protein sequence ID" value="EGO61960.1"/>
    <property type="molecule type" value="Genomic_DNA"/>
</dbReference>
<dbReference type="CDD" id="cd02440">
    <property type="entry name" value="AdoMet_MTases"/>
    <property type="match status" value="1"/>
</dbReference>
<dbReference type="OrthoDB" id="9780707at2"/>
<dbReference type="GO" id="GO:0032259">
    <property type="term" value="P:methylation"/>
    <property type="evidence" value="ECO:0007669"/>
    <property type="project" value="UniProtKB-KW"/>
</dbReference>
<evidence type="ECO:0000256" key="5">
    <source>
        <dbReference type="ARBA" id="ARBA00022691"/>
    </source>
</evidence>
<keyword evidence="2" id="KW-0169">Cobalamin biosynthesis</keyword>
<evidence type="ECO:0000256" key="3">
    <source>
        <dbReference type="ARBA" id="ARBA00022603"/>
    </source>
</evidence>